<dbReference type="Proteomes" id="UP000234681">
    <property type="component" value="Chromosome 4"/>
</dbReference>
<name>A6K0Z7_RAT</name>
<evidence type="ECO:0000313" key="2">
    <source>
        <dbReference type="Proteomes" id="UP000234681"/>
    </source>
</evidence>
<proteinExistence type="predicted"/>
<sequence length="12" mass="1395">MKTLGMERRGDT</sequence>
<protein>
    <submittedName>
        <fullName evidence="1">RCG52527</fullName>
    </submittedName>
</protein>
<organism evidence="1 2">
    <name type="scientific">Rattus norvegicus</name>
    <name type="common">Rat</name>
    <dbReference type="NCBI Taxonomy" id="10116"/>
    <lineage>
        <taxon>Eukaryota</taxon>
        <taxon>Metazoa</taxon>
        <taxon>Chordata</taxon>
        <taxon>Craniata</taxon>
        <taxon>Vertebrata</taxon>
        <taxon>Euteleostomi</taxon>
        <taxon>Mammalia</taxon>
        <taxon>Eutheria</taxon>
        <taxon>Euarchontoglires</taxon>
        <taxon>Glires</taxon>
        <taxon>Rodentia</taxon>
        <taxon>Myomorpha</taxon>
        <taxon>Muroidea</taxon>
        <taxon>Muridae</taxon>
        <taxon>Murinae</taxon>
        <taxon>Rattus</taxon>
    </lineage>
</organism>
<feature type="non-terminal residue" evidence="1">
    <location>
        <position position="12"/>
    </location>
</feature>
<accession>A6K0Z7</accession>
<gene>
    <name evidence="1" type="ORF">rCG_52527</name>
</gene>
<reference evidence="1 2" key="1">
    <citation type="submission" date="2005-09" db="EMBL/GenBank/DDBJ databases">
        <authorList>
            <person name="Mural R.J."/>
            <person name="Li P.W."/>
            <person name="Adams M.D."/>
            <person name="Amanatides P.G."/>
            <person name="Baden-Tillson H."/>
            <person name="Barnstead M."/>
            <person name="Chin S.H."/>
            <person name="Dew I."/>
            <person name="Evans C.A."/>
            <person name="Ferriera S."/>
            <person name="Flanigan M."/>
            <person name="Fosler C."/>
            <person name="Glodek A."/>
            <person name="Gu Z."/>
            <person name="Holt R.A."/>
            <person name="Jennings D."/>
            <person name="Kraft C.L."/>
            <person name="Lu F."/>
            <person name="Nguyen T."/>
            <person name="Nusskern D.R."/>
            <person name="Pfannkoch C.M."/>
            <person name="Sitter C."/>
            <person name="Sutton G.G."/>
            <person name="Venter J.C."/>
            <person name="Wang Z."/>
            <person name="Woodage T."/>
            <person name="Zheng X.H."/>
            <person name="Zhong F."/>
        </authorList>
    </citation>
    <scope>NUCLEOTIDE SEQUENCE [LARGE SCALE GENOMIC DNA]</scope>
    <source>
        <strain>BN</strain>
        <strain evidence="2">Sprague-Dawley</strain>
    </source>
</reference>
<evidence type="ECO:0000313" key="1">
    <source>
        <dbReference type="EMBL" id="EDL88071.1"/>
    </source>
</evidence>
<dbReference type="EMBL" id="CH474011">
    <property type="protein sequence ID" value="EDL88071.1"/>
    <property type="molecule type" value="Genomic_DNA"/>
</dbReference>